<organism evidence="2 3">
    <name type="scientific">Vibrio pomeroyi</name>
    <dbReference type="NCBI Taxonomy" id="198832"/>
    <lineage>
        <taxon>Bacteria</taxon>
        <taxon>Pseudomonadati</taxon>
        <taxon>Pseudomonadota</taxon>
        <taxon>Gammaproteobacteria</taxon>
        <taxon>Vibrionales</taxon>
        <taxon>Vibrionaceae</taxon>
        <taxon>Vibrio</taxon>
    </lineage>
</organism>
<reference evidence="2 3" key="1">
    <citation type="journal article" date="2024" name="ISME J.">
        <title>Tailless and filamentous prophages are predominant in marine Vibrio.</title>
        <authorList>
            <person name="Steensen K."/>
            <person name="Seneca J."/>
            <person name="Bartlau N."/>
            <person name="Yu X.A."/>
            <person name="Hussain F.A."/>
            <person name="Polz M.F."/>
        </authorList>
    </citation>
    <scope>NUCLEOTIDE SEQUENCE [LARGE SCALE GENOMIC DNA]</scope>
    <source>
        <strain evidence="2 3">10N.239.312.F12</strain>
    </source>
</reference>
<accession>A0ABV4MRF2</accession>
<protein>
    <submittedName>
        <fullName evidence="2">Uncharacterized protein</fullName>
    </submittedName>
</protein>
<dbReference type="Proteomes" id="UP001570071">
    <property type="component" value="Unassembled WGS sequence"/>
</dbReference>
<feature type="transmembrane region" description="Helical" evidence="1">
    <location>
        <begin position="28"/>
        <end position="51"/>
    </location>
</feature>
<keyword evidence="1" id="KW-1133">Transmembrane helix</keyword>
<dbReference type="EMBL" id="JBFSSG010000001">
    <property type="protein sequence ID" value="MEZ8719710.1"/>
    <property type="molecule type" value="Genomic_DNA"/>
</dbReference>
<keyword evidence="1" id="KW-0472">Membrane</keyword>
<gene>
    <name evidence="2" type="ORF">AB6D66_01435</name>
</gene>
<evidence type="ECO:0000313" key="2">
    <source>
        <dbReference type="EMBL" id="MEZ8719710.1"/>
    </source>
</evidence>
<evidence type="ECO:0000256" key="1">
    <source>
        <dbReference type="SAM" id="Phobius"/>
    </source>
</evidence>
<proteinExistence type="predicted"/>
<name>A0ABV4MRF2_9VIBR</name>
<evidence type="ECO:0000313" key="3">
    <source>
        <dbReference type="Proteomes" id="UP001570071"/>
    </source>
</evidence>
<keyword evidence="1" id="KW-0812">Transmembrane</keyword>
<sequence length="114" mass="12996">MENSELIIPTTEGALKKRFHPDNLQWSILAKIFFIGTPLFLFSLLGLMVYFSPLDSHFFQLPVSLMIVKPTTGLILVEAIAALGLTGYLLFVWFFRVPAEDCVSWMIKKIDEKD</sequence>
<feature type="transmembrane region" description="Helical" evidence="1">
    <location>
        <begin position="72"/>
        <end position="95"/>
    </location>
</feature>
<dbReference type="RefSeq" id="WP_269336697.1">
    <property type="nucleotide sequence ID" value="NZ_JBFSSG010000001.1"/>
</dbReference>
<keyword evidence="3" id="KW-1185">Reference proteome</keyword>
<comment type="caution">
    <text evidence="2">The sequence shown here is derived from an EMBL/GenBank/DDBJ whole genome shotgun (WGS) entry which is preliminary data.</text>
</comment>